<dbReference type="Pfam" id="PF12911">
    <property type="entry name" value="OppC_N"/>
    <property type="match status" value="1"/>
</dbReference>
<evidence type="ECO:0000259" key="2">
    <source>
        <dbReference type="Pfam" id="PF12911"/>
    </source>
</evidence>
<evidence type="ECO:0000256" key="1">
    <source>
        <dbReference type="SAM" id="Phobius"/>
    </source>
</evidence>
<reference evidence="3" key="1">
    <citation type="journal article" date="2014" name="Front. Microbiol.">
        <title>High frequency of phylogenetically diverse reductive dehalogenase-homologous genes in deep subseafloor sedimentary metagenomes.</title>
        <authorList>
            <person name="Kawai M."/>
            <person name="Futagami T."/>
            <person name="Toyoda A."/>
            <person name="Takaki Y."/>
            <person name="Nishi S."/>
            <person name="Hori S."/>
            <person name="Arai W."/>
            <person name="Tsubouchi T."/>
            <person name="Morono Y."/>
            <person name="Uchiyama I."/>
            <person name="Ito T."/>
            <person name="Fujiyama A."/>
            <person name="Inagaki F."/>
            <person name="Takami H."/>
        </authorList>
    </citation>
    <scope>NUCLEOTIDE SEQUENCE</scope>
    <source>
        <strain evidence="3">Expedition CK06-06</strain>
    </source>
</reference>
<dbReference type="AlphaFoldDB" id="X1EJK9"/>
<accession>X1EJK9</accession>
<keyword evidence="1" id="KW-1133">Transmembrane helix</keyword>
<comment type="caution">
    <text evidence="3">The sequence shown here is derived from an EMBL/GenBank/DDBJ whole genome shotgun (WGS) entry which is preliminary data.</text>
</comment>
<sequence length="128" mass="15786">MRKTRKISAEEKLYVASQWQLMWRKFRRHKLAILGGTIVLILYITVIFCEFFSPYEIYERHMEYTYYPPQKIHFFDEEKNFHLRPFVYGINMKFDLATFTAIYTEDKSEKNPIYFLVHGDEYKLWNIF</sequence>
<feature type="non-terminal residue" evidence="3">
    <location>
        <position position="128"/>
    </location>
</feature>
<name>X1EJK9_9ZZZZ</name>
<organism evidence="3">
    <name type="scientific">marine sediment metagenome</name>
    <dbReference type="NCBI Taxonomy" id="412755"/>
    <lineage>
        <taxon>unclassified sequences</taxon>
        <taxon>metagenomes</taxon>
        <taxon>ecological metagenomes</taxon>
    </lineage>
</organism>
<feature type="transmembrane region" description="Helical" evidence="1">
    <location>
        <begin position="31"/>
        <end position="53"/>
    </location>
</feature>
<evidence type="ECO:0000313" key="3">
    <source>
        <dbReference type="EMBL" id="GAH33481.1"/>
    </source>
</evidence>
<dbReference type="EMBL" id="BARU01014494">
    <property type="protein sequence ID" value="GAH33481.1"/>
    <property type="molecule type" value="Genomic_DNA"/>
</dbReference>
<keyword evidence="1" id="KW-0472">Membrane</keyword>
<dbReference type="InterPro" id="IPR025966">
    <property type="entry name" value="OppC_N"/>
</dbReference>
<protein>
    <recommendedName>
        <fullName evidence="2">Oligopeptide transport permease C-like N-terminal domain-containing protein</fullName>
    </recommendedName>
</protein>
<feature type="domain" description="Oligopeptide transport permease C-like N-terminal" evidence="2">
    <location>
        <begin position="17"/>
        <end position="69"/>
    </location>
</feature>
<gene>
    <name evidence="3" type="ORF">S03H2_25544</name>
</gene>
<proteinExistence type="predicted"/>
<keyword evidence="1" id="KW-0812">Transmembrane</keyword>
<dbReference type="GO" id="GO:0005886">
    <property type="term" value="C:plasma membrane"/>
    <property type="evidence" value="ECO:0007669"/>
    <property type="project" value="UniProtKB-SubCell"/>
</dbReference>